<dbReference type="InterPro" id="IPR036388">
    <property type="entry name" value="WH-like_DNA-bd_sf"/>
</dbReference>
<protein>
    <submittedName>
        <fullName evidence="2">Rrf2 family transcriptional regulator</fullName>
    </submittedName>
</protein>
<name>A0ABT1ELK2_9FIRM</name>
<dbReference type="InterPro" id="IPR030489">
    <property type="entry name" value="TR_Rrf2-type_CS"/>
</dbReference>
<dbReference type="InterPro" id="IPR036390">
    <property type="entry name" value="WH_DNA-bd_sf"/>
</dbReference>
<proteinExistence type="predicted"/>
<keyword evidence="1" id="KW-0238">DNA-binding</keyword>
<dbReference type="EMBL" id="JAMZFV010000056">
    <property type="protein sequence ID" value="MCP1111581.1"/>
    <property type="molecule type" value="Genomic_DNA"/>
</dbReference>
<dbReference type="NCBIfam" id="TIGR00738">
    <property type="entry name" value="rrf2_super"/>
    <property type="match status" value="1"/>
</dbReference>
<dbReference type="PROSITE" id="PS01332">
    <property type="entry name" value="HTH_RRF2_1"/>
    <property type="match status" value="1"/>
</dbReference>
<dbReference type="Gene3D" id="1.10.10.10">
    <property type="entry name" value="Winged helix-like DNA-binding domain superfamily/Winged helix DNA-binding domain"/>
    <property type="match status" value="1"/>
</dbReference>
<gene>
    <name evidence="2" type="ORF">NK118_15150</name>
</gene>
<dbReference type="InterPro" id="IPR000944">
    <property type="entry name" value="Tscrpt_reg_Rrf2"/>
</dbReference>
<reference evidence="2 3" key="1">
    <citation type="journal article" date="2022" name="Genome Biol. Evol.">
        <title>Host diet, physiology and behaviors set the stage for Lachnospiraceae cladogenesis.</title>
        <authorList>
            <person name="Vera-Ponce De Leon A."/>
            <person name="Schneider M."/>
            <person name="Jahnes B.C."/>
            <person name="Sadowski V."/>
            <person name="Camuy-Velez L.A."/>
            <person name="Duan J."/>
            <person name="Sabree Z.L."/>
        </authorList>
    </citation>
    <scope>NUCLEOTIDE SEQUENCE [LARGE SCALE GENOMIC DNA]</scope>
    <source>
        <strain evidence="2 3">PAL227</strain>
    </source>
</reference>
<evidence type="ECO:0000313" key="3">
    <source>
        <dbReference type="Proteomes" id="UP001523565"/>
    </source>
</evidence>
<organism evidence="2 3">
    <name type="scientific">Ohessyouella blattaphilus</name>
    <dbReference type="NCBI Taxonomy" id="2949333"/>
    <lineage>
        <taxon>Bacteria</taxon>
        <taxon>Bacillati</taxon>
        <taxon>Bacillota</taxon>
        <taxon>Clostridia</taxon>
        <taxon>Lachnospirales</taxon>
        <taxon>Lachnospiraceae</taxon>
        <taxon>Ohessyouella</taxon>
    </lineage>
</organism>
<dbReference type="Proteomes" id="UP001523565">
    <property type="component" value="Unassembled WGS sequence"/>
</dbReference>
<keyword evidence="3" id="KW-1185">Reference proteome</keyword>
<evidence type="ECO:0000256" key="1">
    <source>
        <dbReference type="ARBA" id="ARBA00023125"/>
    </source>
</evidence>
<dbReference type="SUPFAM" id="SSF46785">
    <property type="entry name" value="Winged helix' DNA-binding domain"/>
    <property type="match status" value="1"/>
</dbReference>
<dbReference type="PROSITE" id="PS51197">
    <property type="entry name" value="HTH_RRF2_2"/>
    <property type="match status" value="1"/>
</dbReference>
<dbReference type="PANTHER" id="PTHR33221:SF5">
    <property type="entry name" value="HTH-TYPE TRANSCRIPTIONAL REGULATOR ISCR"/>
    <property type="match status" value="1"/>
</dbReference>
<evidence type="ECO:0000313" key="2">
    <source>
        <dbReference type="EMBL" id="MCP1111581.1"/>
    </source>
</evidence>
<accession>A0ABT1ELK2</accession>
<dbReference type="PANTHER" id="PTHR33221">
    <property type="entry name" value="WINGED HELIX-TURN-HELIX TRANSCRIPTIONAL REGULATOR, RRF2 FAMILY"/>
    <property type="match status" value="1"/>
</dbReference>
<dbReference type="RefSeq" id="WP_262070438.1">
    <property type="nucleotide sequence ID" value="NZ_JAMXOC010000056.1"/>
</dbReference>
<sequence length="144" mass="16285">MRISSKGKYGLMIMIDLAHFGADKPVPLTQVAKRQDVSLNYLEQLAVKLKKAGLLKSIKGPGGGYVLGKEAKDITVYEMLQCLESDLLVANTDEKQGGIMRMLKSQLWDELDARNQEFLKGVTLADLEKEYPEEFSDEYLMYYI</sequence>
<dbReference type="Pfam" id="PF02082">
    <property type="entry name" value="Rrf2"/>
    <property type="match status" value="1"/>
</dbReference>
<comment type="caution">
    <text evidence="2">The sequence shown here is derived from an EMBL/GenBank/DDBJ whole genome shotgun (WGS) entry which is preliminary data.</text>
</comment>